<evidence type="ECO:0000313" key="3">
    <source>
        <dbReference type="EMBL" id="PCS06708.1"/>
    </source>
</evidence>
<dbReference type="Proteomes" id="UP000242246">
    <property type="component" value="Unassembled WGS sequence"/>
</dbReference>
<dbReference type="InterPro" id="IPR010982">
    <property type="entry name" value="Lambda_DNA-bd_dom_sf"/>
</dbReference>
<dbReference type="InterPro" id="IPR001387">
    <property type="entry name" value="Cro/C1-type_HTH"/>
</dbReference>
<gene>
    <name evidence="3" type="ORF">RU87_GL001561</name>
</gene>
<evidence type="ECO:0000313" key="4">
    <source>
        <dbReference type="Proteomes" id="UP000242246"/>
    </source>
</evidence>
<keyword evidence="4" id="KW-1185">Reference proteome</keyword>
<comment type="caution">
    <text evidence="3">The sequence shown here is derived from an EMBL/GenBank/DDBJ whole genome shotgun (WGS) entry which is preliminary data.</text>
</comment>
<dbReference type="GO" id="GO:0003677">
    <property type="term" value="F:DNA binding"/>
    <property type="evidence" value="ECO:0007669"/>
    <property type="project" value="UniProtKB-KW"/>
</dbReference>
<sequence length="110" mass="12809">MDMLPEKLKNLRLESNLTQKQVAEHLGISQQSYALWESGKRHPKKIQEIAEFFDVSPDYLLGRTDNKRTHNIDKDLDIALDSFKAFNGKPMTGTDRDTIRNILTEMFKDR</sequence>
<dbReference type="Gene3D" id="1.10.260.40">
    <property type="entry name" value="lambda repressor-like DNA-binding domains"/>
    <property type="match status" value="1"/>
</dbReference>
<keyword evidence="1" id="KW-0238">DNA-binding</keyword>
<organism evidence="3 4">
    <name type="scientific">Pseudolactococcus plantarum</name>
    <dbReference type="NCBI Taxonomy" id="1365"/>
    <lineage>
        <taxon>Bacteria</taxon>
        <taxon>Bacillati</taxon>
        <taxon>Bacillota</taxon>
        <taxon>Bacilli</taxon>
        <taxon>Lactobacillales</taxon>
        <taxon>Streptococcaceae</taxon>
        <taxon>Pseudolactococcus</taxon>
    </lineage>
</organism>
<protein>
    <submittedName>
        <fullName evidence="3">Transcriptional regulator</fullName>
    </submittedName>
</protein>
<accession>A0A2A5RZY4</accession>
<dbReference type="PANTHER" id="PTHR46558">
    <property type="entry name" value="TRACRIPTIONAL REGULATORY PROTEIN-RELATED-RELATED"/>
    <property type="match status" value="1"/>
</dbReference>
<dbReference type="SMART" id="SM00530">
    <property type="entry name" value="HTH_XRE"/>
    <property type="match status" value="1"/>
</dbReference>
<dbReference type="PANTHER" id="PTHR46558:SF11">
    <property type="entry name" value="HTH-TYPE TRANSCRIPTIONAL REGULATOR XRE"/>
    <property type="match status" value="1"/>
</dbReference>
<feature type="domain" description="HTH cro/C1-type" evidence="2">
    <location>
        <begin position="8"/>
        <end position="60"/>
    </location>
</feature>
<dbReference type="CDD" id="cd00093">
    <property type="entry name" value="HTH_XRE"/>
    <property type="match status" value="1"/>
</dbReference>
<dbReference type="Pfam" id="PF01381">
    <property type="entry name" value="HTH_3"/>
    <property type="match status" value="1"/>
</dbReference>
<dbReference type="SUPFAM" id="SSF47413">
    <property type="entry name" value="lambda repressor-like DNA-binding domains"/>
    <property type="match status" value="1"/>
</dbReference>
<dbReference type="STRING" id="1348632.GCA_001591745_00945"/>
<reference evidence="3 4" key="1">
    <citation type="submission" date="2014-12" db="EMBL/GenBank/DDBJ databases">
        <title>Draft genome sequences of 10 type strains of Lactococcus.</title>
        <authorList>
            <person name="Sun Z."/>
            <person name="Zhong Z."/>
            <person name="Liu W."/>
            <person name="Zhang W."/>
            <person name="Zhang H."/>
        </authorList>
    </citation>
    <scope>NUCLEOTIDE SEQUENCE [LARGE SCALE GENOMIC DNA]</scope>
    <source>
        <strain evidence="3 4">DSM 20686</strain>
    </source>
</reference>
<proteinExistence type="predicted"/>
<dbReference type="AlphaFoldDB" id="A0A2A5RZY4"/>
<dbReference type="PROSITE" id="PS50943">
    <property type="entry name" value="HTH_CROC1"/>
    <property type="match status" value="1"/>
</dbReference>
<evidence type="ECO:0000256" key="1">
    <source>
        <dbReference type="ARBA" id="ARBA00023125"/>
    </source>
</evidence>
<name>A0A2A5RZY4_9LACT</name>
<dbReference type="EMBL" id="JXJX01000007">
    <property type="protein sequence ID" value="PCS06708.1"/>
    <property type="molecule type" value="Genomic_DNA"/>
</dbReference>
<evidence type="ECO:0000259" key="2">
    <source>
        <dbReference type="PROSITE" id="PS50943"/>
    </source>
</evidence>